<dbReference type="Gene3D" id="3.30.530.20">
    <property type="match status" value="1"/>
</dbReference>
<dbReference type="RefSeq" id="WP_189603329.1">
    <property type="nucleotide sequence ID" value="NZ_BMXB01000001.1"/>
</dbReference>
<dbReference type="InterPro" id="IPR011256">
    <property type="entry name" value="Reg_factor_effector_dom_sf"/>
</dbReference>
<dbReference type="InterPro" id="IPR029442">
    <property type="entry name" value="GyrI-like"/>
</dbReference>
<comment type="caution">
    <text evidence="2">The sequence shown here is derived from an EMBL/GenBank/DDBJ whole genome shotgun (WGS) entry which is preliminary data.</text>
</comment>
<dbReference type="Pfam" id="PF06445">
    <property type="entry name" value="GyrI-like"/>
    <property type="match status" value="1"/>
</dbReference>
<dbReference type="Proteomes" id="UP000610456">
    <property type="component" value="Unassembled WGS sequence"/>
</dbReference>
<gene>
    <name evidence="2" type="ORF">GCM10007103_07300</name>
</gene>
<dbReference type="SUPFAM" id="SSF55961">
    <property type="entry name" value="Bet v1-like"/>
    <property type="match status" value="1"/>
</dbReference>
<feature type="domain" description="AraC effector-binding" evidence="1">
    <location>
        <begin position="183"/>
        <end position="342"/>
    </location>
</feature>
<keyword evidence="3" id="KW-1185">Reference proteome</keyword>
<evidence type="ECO:0000313" key="2">
    <source>
        <dbReference type="EMBL" id="GHA28263.1"/>
    </source>
</evidence>
<reference evidence="2" key="1">
    <citation type="journal article" date="2014" name="Int. J. Syst. Evol. Microbiol.">
        <title>Complete genome sequence of Corynebacterium casei LMG S-19264T (=DSM 44701T), isolated from a smear-ripened cheese.</title>
        <authorList>
            <consortium name="US DOE Joint Genome Institute (JGI-PGF)"/>
            <person name="Walter F."/>
            <person name="Albersmeier A."/>
            <person name="Kalinowski J."/>
            <person name="Ruckert C."/>
        </authorList>
    </citation>
    <scope>NUCLEOTIDE SEQUENCE</scope>
    <source>
        <strain evidence="2">KCTC 12719</strain>
    </source>
</reference>
<dbReference type="SMART" id="SM00871">
    <property type="entry name" value="AraC_E_bind"/>
    <property type="match status" value="1"/>
</dbReference>
<dbReference type="Gene3D" id="3.20.80.10">
    <property type="entry name" value="Regulatory factor, effector binding domain"/>
    <property type="match status" value="1"/>
</dbReference>
<dbReference type="AlphaFoldDB" id="A0A918VTT8"/>
<evidence type="ECO:0000259" key="1">
    <source>
        <dbReference type="SMART" id="SM00871"/>
    </source>
</evidence>
<evidence type="ECO:0000313" key="3">
    <source>
        <dbReference type="Proteomes" id="UP000610456"/>
    </source>
</evidence>
<dbReference type="InterPro" id="IPR023393">
    <property type="entry name" value="START-like_dom_sf"/>
</dbReference>
<dbReference type="InterPro" id="IPR019587">
    <property type="entry name" value="Polyketide_cyclase/dehydratase"/>
</dbReference>
<name>A0A918VTT8_9FLAO</name>
<accession>A0A918VTT8</accession>
<organism evidence="2 3">
    <name type="scientific">Salinimicrobium marinum</name>
    <dbReference type="NCBI Taxonomy" id="680283"/>
    <lineage>
        <taxon>Bacteria</taxon>
        <taxon>Pseudomonadati</taxon>
        <taxon>Bacteroidota</taxon>
        <taxon>Flavobacteriia</taxon>
        <taxon>Flavobacteriales</taxon>
        <taxon>Flavobacteriaceae</taxon>
        <taxon>Salinimicrobium</taxon>
    </lineage>
</organism>
<proteinExistence type="predicted"/>
<sequence>MKIIKYLLFLLLIAIIAGSIYVATKDGNYTIEESRIINAPTPLLFNEVNDFSTWATWSPWKENEEINISLTEITKGEGAEMLWESGEMRDGKITTVEVIPYTSINQINDLQIRLGESNSEVNWEFEPAENGTRVTWIIKGKQSFKEKLAFLIQDQDLYQIFAPKLEEGLEGLEREVIMQMEKYSINVDGVTQHSGGYYMYSTTAARMNEVNEKAAEMIRQVSIYMEDNNISISGKPFVLYNQRDEQNGTTIFSAAVPTSSQMITPAGSPVIAGQLPPQRAVKTTLRGNRKNALEAWEETYSYINDNGLEVDPQGTPFEVYITNPAEEENPARLVTEIYIPVRETGENQE</sequence>
<reference evidence="2" key="2">
    <citation type="submission" date="2020-09" db="EMBL/GenBank/DDBJ databases">
        <authorList>
            <person name="Sun Q."/>
            <person name="Kim S."/>
        </authorList>
    </citation>
    <scope>NUCLEOTIDE SEQUENCE</scope>
    <source>
        <strain evidence="2">KCTC 12719</strain>
    </source>
</reference>
<protein>
    <recommendedName>
        <fullName evidence="1">AraC effector-binding domain-containing protein</fullName>
    </recommendedName>
</protein>
<dbReference type="Pfam" id="PF10604">
    <property type="entry name" value="Polyketide_cyc2"/>
    <property type="match status" value="1"/>
</dbReference>
<dbReference type="SUPFAM" id="SSF55136">
    <property type="entry name" value="Probable bacterial effector-binding domain"/>
    <property type="match status" value="1"/>
</dbReference>
<dbReference type="EMBL" id="BMXB01000001">
    <property type="protein sequence ID" value="GHA28263.1"/>
    <property type="molecule type" value="Genomic_DNA"/>
</dbReference>
<dbReference type="InterPro" id="IPR010499">
    <property type="entry name" value="AraC_E-bd"/>
</dbReference>